<dbReference type="PROSITE" id="PS51178">
    <property type="entry name" value="PASTA"/>
    <property type="match status" value="2"/>
</dbReference>
<dbReference type="Gene3D" id="3.30.10.20">
    <property type="match status" value="2"/>
</dbReference>
<dbReference type="SMART" id="SM00740">
    <property type="entry name" value="PASTA"/>
    <property type="match status" value="2"/>
</dbReference>
<dbReference type="CDD" id="cd06577">
    <property type="entry name" value="PASTA_pknB"/>
    <property type="match status" value="2"/>
</dbReference>
<dbReference type="InterPro" id="IPR011050">
    <property type="entry name" value="Pectin_lyase_fold/virulence"/>
</dbReference>
<feature type="compositionally biased region" description="Gly residues" evidence="1">
    <location>
        <begin position="689"/>
        <end position="700"/>
    </location>
</feature>
<dbReference type="Proteomes" id="UP000603904">
    <property type="component" value="Unassembled WGS sequence"/>
</dbReference>
<evidence type="ECO:0000259" key="2">
    <source>
        <dbReference type="PROSITE" id="PS51178"/>
    </source>
</evidence>
<keyword evidence="4" id="KW-1185">Reference proteome</keyword>
<dbReference type="EMBL" id="BOOC01000031">
    <property type="protein sequence ID" value="GIH42520.1"/>
    <property type="molecule type" value="Genomic_DNA"/>
</dbReference>
<reference evidence="3 4" key="1">
    <citation type="submission" date="2021-01" db="EMBL/GenBank/DDBJ databases">
        <title>Whole genome shotgun sequence of Microbispora corallina NBRC 16416.</title>
        <authorList>
            <person name="Komaki H."/>
            <person name="Tamura T."/>
        </authorList>
    </citation>
    <scope>NUCLEOTIDE SEQUENCE [LARGE SCALE GENOMIC DNA]</scope>
    <source>
        <strain evidence="3 4">NBRC 16416</strain>
    </source>
</reference>
<feature type="domain" description="PASTA" evidence="2">
    <location>
        <begin position="554"/>
        <end position="620"/>
    </location>
</feature>
<dbReference type="SUPFAM" id="SSF51126">
    <property type="entry name" value="Pectin lyase-like"/>
    <property type="match status" value="1"/>
</dbReference>
<comment type="caution">
    <text evidence="3">The sequence shown here is derived from an EMBL/GenBank/DDBJ whole genome shotgun (WGS) entry which is preliminary data.</text>
</comment>
<name>A0ABQ4G664_9ACTN</name>
<evidence type="ECO:0000313" key="3">
    <source>
        <dbReference type="EMBL" id="GIH42520.1"/>
    </source>
</evidence>
<protein>
    <recommendedName>
        <fullName evidence="2">PASTA domain-containing protein</fullName>
    </recommendedName>
</protein>
<accession>A0ABQ4G664</accession>
<organism evidence="3 4">
    <name type="scientific">Microbispora corallina</name>
    <dbReference type="NCBI Taxonomy" id="83302"/>
    <lineage>
        <taxon>Bacteria</taxon>
        <taxon>Bacillati</taxon>
        <taxon>Actinomycetota</taxon>
        <taxon>Actinomycetes</taxon>
        <taxon>Streptosporangiales</taxon>
        <taxon>Streptosporangiaceae</taxon>
        <taxon>Microbispora</taxon>
    </lineage>
</organism>
<dbReference type="InterPro" id="IPR005543">
    <property type="entry name" value="PASTA_dom"/>
</dbReference>
<feature type="region of interest" description="Disordered" evidence="1">
    <location>
        <begin position="686"/>
        <end position="707"/>
    </location>
</feature>
<dbReference type="Pfam" id="PF03793">
    <property type="entry name" value="PASTA"/>
    <property type="match status" value="2"/>
</dbReference>
<sequence>MLTTSVVAAQPASADDQWQRCLNESSASLSFDKTTVSWLDSATIHWTVNAGPDCWWNALATFSVGEDTPQNNDNAQGVMLGVGTLSGSKSVTPLRNLPWRVWATSAVGKFPLATANITVTYPEPPPEGGPAAVRITDNSIEQRRQFVRAVETPGTKVTVAGDVSLDLSGLDGITVAPNTWITGDRSVNPAGPLLFTTTEPGSLFVVPRPANPAPPFSQEVISGIRLRGGSSTDPFDNMGEQDSMGITVMKPNVEIDHNEIYLWRGAGVEVKECDVDGACPSPDILRRPAPGEHATTVWIHDNYIHHDQHPAGDICCGHAAGYGVETSHGGWALIERNAFDYNRHSIASGWQPGTGYLLYRNLILPNGGVHSRVASTHAIDVHGSNKDDAYESGDAGEYFDVEYNTVWNVHGPAVKLRGTPSDEKAGKEGMQVRHNVFAHCGLFVGFTGGCQYPPALVQNETGMHESDTTLGVLGTTIDDARTSCDFDGDEVNDTFHATGVTWWFQSSRLAGRFVYLYQSALTGNHLVLGDRNADGLCDVTADGTTVPTDTSVVGTSIGVVPYVLGSTEAAARAAVVAAGLTVGTVTYQPSTTAAGLVIDQSPHWWYVRPAGRPVNLVVSLGRATVPNVLGMDQGSAQWYIGAAGLSAGTVSYTNNCVSPGSVQVQHPTGGALVAPGSTVDITLSTCDTTGGGGTPGGGGDKPPVREK</sequence>
<evidence type="ECO:0000313" key="4">
    <source>
        <dbReference type="Proteomes" id="UP000603904"/>
    </source>
</evidence>
<feature type="domain" description="PASTA" evidence="2">
    <location>
        <begin position="621"/>
        <end position="685"/>
    </location>
</feature>
<proteinExistence type="predicted"/>
<evidence type="ECO:0000256" key="1">
    <source>
        <dbReference type="SAM" id="MobiDB-lite"/>
    </source>
</evidence>
<gene>
    <name evidence="3" type="ORF">Mco01_55200</name>
</gene>